<sequence>MESGVAGVVGVGMSSGGLGADKERWHRCRGDIGCRDIDREKMIRVWRMMVVIWISCFGVIGLRGPWVLDLVMG</sequence>
<evidence type="ECO:0000313" key="3">
    <source>
        <dbReference type="Proteomes" id="UP000594638"/>
    </source>
</evidence>
<keyword evidence="1" id="KW-0812">Transmembrane</keyword>
<evidence type="ECO:0000313" key="2">
    <source>
        <dbReference type="EMBL" id="CAA2998511.1"/>
    </source>
</evidence>
<evidence type="ECO:0008006" key="4">
    <source>
        <dbReference type="Google" id="ProtNLM"/>
    </source>
</evidence>
<protein>
    <recommendedName>
        <fullName evidence="4">Transmembrane protein</fullName>
    </recommendedName>
</protein>
<keyword evidence="3" id="KW-1185">Reference proteome</keyword>
<keyword evidence="1" id="KW-1133">Transmembrane helix</keyword>
<dbReference type="EMBL" id="CACTIH010005596">
    <property type="protein sequence ID" value="CAA2998511.1"/>
    <property type="molecule type" value="Genomic_DNA"/>
</dbReference>
<organism evidence="2 3">
    <name type="scientific">Olea europaea subsp. europaea</name>
    <dbReference type="NCBI Taxonomy" id="158383"/>
    <lineage>
        <taxon>Eukaryota</taxon>
        <taxon>Viridiplantae</taxon>
        <taxon>Streptophyta</taxon>
        <taxon>Embryophyta</taxon>
        <taxon>Tracheophyta</taxon>
        <taxon>Spermatophyta</taxon>
        <taxon>Magnoliopsida</taxon>
        <taxon>eudicotyledons</taxon>
        <taxon>Gunneridae</taxon>
        <taxon>Pentapetalae</taxon>
        <taxon>asterids</taxon>
        <taxon>lamiids</taxon>
        <taxon>Lamiales</taxon>
        <taxon>Oleaceae</taxon>
        <taxon>Oleeae</taxon>
        <taxon>Olea</taxon>
    </lineage>
</organism>
<dbReference type="Proteomes" id="UP000594638">
    <property type="component" value="Unassembled WGS sequence"/>
</dbReference>
<dbReference type="Gramene" id="OE9A099436T1">
    <property type="protein sequence ID" value="OE9A099436C1"/>
    <property type="gene ID" value="OE9A099436"/>
</dbReference>
<reference evidence="2 3" key="1">
    <citation type="submission" date="2019-12" db="EMBL/GenBank/DDBJ databases">
        <authorList>
            <person name="Alioto T."/>
            <person name="Alioto T."/>
            <person name="Gomez Garrido J."/>
        </authorList>
    </citation>
    <scope>NUCLEOTIDE SEQUENCE [LARGE SCALE GENOMIC DNA]</scope>
</reference>
<gene>
    <name evidence="2" type="ORF">OLEA9_A099436</name>
</gene>
<evidence type="ECO:0000256" key="1">
    <source>
        <dbReference type="SAM" id="Phobius"/>
    </source>
</evidence>
<accession>A0A8S0T0Q4</accession>
<dbReference type="AlphaFoldDB" id="A0A8S0T0Q4"/>
<name>A0A8S0T0Q4_OLEEU</name>
<proteinExistence type="predicted"/>
<comment type="caution">
    <text evidence="2">The sequence shown here is derived from an EMBL/GenBank/DDBJ whole genome shotgun (WGS) entry which is preliminary data.</text>
</comment>
<feature type="transmembrane region" description="Helical" evidence="1">
    <location>
        <begin position="45"/>
        <end position="66"/>
    </location>
</feature>
<keyword evidence="1" id="KW-0472">Membrane</keyword>